<keyword evidence="3" id="KW-1185">Reference proteome</keyword>
<protein>
    <submittedName>
        <fullName evidence="2">Uncharacterized protein</fullName>
    </submittedName>
</protein>
<dbReference type="Proteomes" id="UP001054837">
    <property type="component" value="Unassembled WGS sequence"/>
</dbReference>
<proteinExistence type="predicted"/>
<feature type="region of interest" description="Disordered" evidence="1">
    <location>
        <begin position="1"/>
        <end position="21"/>
    </location>
</feature>
<organism evidence="2 3">
    <name type="scientific">Caerostris darwini</name>
    <dbReference type="NCBI Taxonomy" id="1538125"/>
    <lineage>
        <taxon>Eukaryota</taxon>
        <taxon>Metazoa</taxon>
        <taxon>Ecdysozoa</taxon>
        <taxon>Arthropoda</taxon>
        <taxon>Chelicerata</taxon>
        <taxon>Arachnida</taxon>
        <taxon>Araneae</taxon>
        <taxon>Araneomorphae</taxon>
        <taxon>Entelegynae</taxon>
        <taxon>Araneoidea</taxon>
        <taxon>Araneidae</taxon>
        <taxon>Caerostris</taxon>
    </lineage>
</organism>
<feature type="compositionally biased region" description="Basic residues" evidence="1">
    <location>
        <begin position="9"/>
        <end position="21"/>
    </location>
</feature>
<name>A0AAV4WF99_9ARAC</name>
<reference evidence="2 3" key="1">
    <citation type="submission" date="2021-06" db="EMBL/GenBank/DDBJ databases">
        <title>Caerostris darwini draft genome.</title>
        <authorList>
            <person name="Kono N."/>
            <person name="Arakawa K."/>
        </authorList>
    </citation>
    <scope>NUCLEOTIDE SEQUENCE [LARGE SCALE GENOMIC DNA]</scope>
</reference>
<evidence type="ECO:0000256" key="1">
    <source>
        <dbReference type="SAM" id="MobiDB-lite"/>
    </source>
</evidence>
<evidence type="ECO:0000313" key="2">
    <source>
        <dbReference type="EMBL" id="GIY80938.1"/>
    </source>
</evidence>
<comment type="caution">
    <text evidence="2">The sequence shown here is derived from an EMBL/GenBank/DDBJ whole genome shotgun (WGS) entry which is preliminary data.</text>
</comment>
<dbReference type="AlphaFoldDB" id="A0AAV4WF99"/>
<gene>
    <name evidence="2" type="ORF">CDAR_70801</name>
</gene>
<sequence>MEVPNPKKGNSRTKNKRLKKRTLHYRVPEGRKGSYSRVAVSVPLGRDGACSIRRGENSRAPYVRRIHLDNGRMGLNSYLEGDSFTLELFCSQNKVYVQNKRCPTLVPALL</sequence>
<dbReference type="EMBL" id="BPLQ01014566">
    <property type="protein sequence ID" value="GIY80938.1"/>
    <property type="molecule type" value="Genomic_DNA"/>
</dbReference>
<evidence type="ECO:0000313" key="3">
    <source>
        <dbReference type="Proteomes" id="UP001054837"/>
    </source>
</evidence>
<accession>A0AAV4WF99</accession>